<dbReference type="SUPFAM" id="SSF55486">
    <property type="entry name" value="Metalloproteases ('zincins'), catalytic domain"/>
    <property type="match status" value="1"/>
</dbReference>
<keyword evidence="6 9" id="KW-0482">Metalloprotease</keyword>
<dbReference type="AlphaFoldDB" id="A0A6S6RSY7"/>
<dbReference type="Gene3D" id="3.40.390.10">
    <property type="entry name" value="Collagenase (Catalytic Domain)"/>
    <property type="match status" value="1"/>
</dbReference>
<reference evidence="12" key="1">
    <citation type="submission" date="2020-01" db="EMBL/GenBank/DDBJ databases">
        <authorList>
            <person name="Meier V. D."/>
            <person name="Meier V D."/>
        </authorList>
    </citation>
    <scope>NUCLEOTIDE SEQUENCE</scope>
    <source>
        <strain evidence="12">HLG_WM_MAG_06</strain>
    </source>
</reference>
<dbReference type="GO" id="GO:0006508">
    <property type="term" value="P:proteolysis"/>
    <property type="evidence" value="ECO:0007669"/>
    <property type="project" value="UniProtKB-KW"/>
</dbReference>
<evidence type="ECO:0000313" key="12">
    <source>
        <dbReference type="EMBL" id="CAA6799395.1"/>
    </source>
</evidence>
<feature type="domain" description="Oligopeptidase A N-terminal" evidence="11">
    <location>
        <begin position="21"/>
        <end position="132"/>
    </location>
</feature>
<dbReference type="GO" id="GO:0046872">
    <property type="term" value="F:metal ion binding"/>
    <property type="evidence" value="ECO:0007669"/>
    <property type="project" value="UniProtKB-UniRule"/>
</dbReference>
<evidence type="ECO:0000256" key="1">
    <source>
        <dbReference type="ARBA" id="ARBA00006040"/>
    </source>
</evidence>
<evidence type="ECO:0000256" key="4">
    <source>
        <dbReference type="ARBA" id="ARBA00022801"/>
    </source>
</evidence>
<evidence type="ECO:0000259" key="10">
    <source>
        <dbReference type="Pfam" id="PF01432"/>
    </source>
</evidence>
<protein>
    <recommendedName>
        <fullName evidence="8">oligopeptidase A</fullName>
        <ecNumber evidence="8">3.4.24.70</ecNumber>
    </recommendedName>
</protein>
<dbReference type="InterPro" id="IPR024077">
    <property type="entry name" value="Neurolysin/TOP_dom2"/>
</dbReference>
<name>A0A6S6RSY7_9BACT</name>
<comment type="cofactor">
    <cofactor evidence="9">
        <name>Zn(2+)</name>
        <dbReference type="ChEBI" id="CHEBI:29105"/>
    </cofactor>
    <text evidence="9">Binds 1 zinc ion.</text>
</comment>
<keyword evidence="3 9" id="KW-0479">Metal-binding</keyword>
<dbReference type="InterPro" id="IPR034005">
    <property type="entry name" value="M3A_DCP"/>
</dbReference>
<dbReference type="Pfam" id="PF01432">
    <property type="entry name" value="Peptidase_M3"/>
    <property type="match status" value="1"/>
</dbReference>
<evidence type="ECO:0000256" key="8">
    <source>
        <dbReference type="ARBA" id="ARBA00026100"/>
    </source>
</evidence>
<evidence type="ECO:0000256" key="9">
    <source>
        <dbReference type="RuleBase" id="RU003435"/>
    </source>
</evidence>
<comment type="similarity">
    <text evidence="1 9">Belongs to the peptidase M3 family.</text>
</comment>
<dbReference type="Gene3D" id="1.10.1370.40">
    <property type="match status" value="1"/>
</dbReference>
<gene>
    <name evidence="12" type="ORF">HELGO_WM31427</name>
</gene>
<evidence type="ECO:0000256" key="7">
    <source>
        <dbReference type="ARBA" id="ARBA00024603"/>
    </source>
</evidence>
<dbReference type="PANTHER" id="PTHR43660:SF1">
    <property type="entry name" value="DIPEPTIDYL CARBOXYPEPTIDASE"/>
    <property type="match status" value="1"/>
</dbReference>
<evidence type="ECO:0000256" key="5">
    <source>
        <dbReference type="ARBA" id="ARBA00022833"/>
    </source>
</evidence>
<keyword evidence="2 9" id="KW-0645">Protease</keyword>
<sequence>MQFQEFKIDNLEQFPKDLEAMLASQLERIDSITKSDEMSYELVMKPLQDLDEELGNFFTPLSHLNSVENSEATQKAYEDSLPQLSKFSSTVAQNEALFEKIKKIKTNDAQATRVVEHDIRGFVLSGADLPLEQKKELEAIELKLSELGNNFSQNLLNATNAFEMIIEDEKAVAEIPESDLALARTEVEGKTVYKFTLQIPSYLAYMTYGTSREHRQEMAKAYASRAPENSEVIDQLLDLRQKKAKLLGFESFSAYSLATKDADNTEDVTEFLEELAVKALPQAKEELEELKVFAFKTGGIEDLQGFDVAYYSEKLKKEKFDFDDSMTKPYFEQSKVLRGMLAVVSELFSVEFKASDATTWNEKVKPFDIYKAGRDGSNKLAGRIYFDLEARQTKRGGAWMHDWETHYVDSTGVQHLPTAFIVCNFSPSTEENPSLLRHDDVVTLFHEMGHGIHHLFGTCKERSVSGINGVAWDVVEFPSQFLEAFSYEKPILKRFAFHHETGEPMSNELLDKIKDTKNYQAALGILRQVEFSLFDFNLHKELYQGDEVQALLNGIRETTALLEVPEYNKFQNGFAHIFAGGYAAGYYSYKWAKVLSADAFYECLDVEAGFNQEKADGYLHYILNKGGSEDMSSLYKQWLGREPKVESLLKLYGIEA</sequence>
<dbReference type="InterPro" id="IPR001567">
    <property type="entry name" value="Pept_M3A_M3B_dom"/>
</dbReference>
<evidence type="ECO:0000256" key="2">
    <source>
        <dbReference type="ARBA" id="ARBA00022670"/>
    </source>
</evidence>
<keyword evidence="5 9" id="KW-0862">Zinc</keyword>
<comment type="catalytic activity">
    <reaction evidence="7">
        <text>Hydrolysis of oligopeptides, with broad specificity. Gly or Ala commonly occur as P1 or P1' residues, but more distant residues are also important, as is shown by the fact that Z-Gly-Pro-Gly-|-Gly-Pro-Ala is cleaved, but not Z-(Gly)(5).</text>
        <dbReference type="EC" id="3.4.24.70"/>
    </reaction>
</comment>
<evidence type="ECO:0000256" key="6">
    <source>
        <dbReference type="ARBA" id="ARBA00023049"/>
    </source>
</evidence>
<dbReference type="PANTHER" id="PTHR43660">
    <property type="entry name" value="DIPEPTIDYL CARBOXYPEPTIDASE"/>
    <property type="match status" value="1"/>
</dbReference>
<dbReference type="Pfam" id="PF19310">
    <property type="entry name" value="TOP_N"/>
    <property type="match status" value="1"/>
</dbReference>
<proteinExistence type="inferred from homology"/>
<dbReference type="InterPro" id="IPR045666">
    <property type="entry name" value="OpdA_N"/>
</dbReference>
<dbReference type="CDD" id="cd06456">
    <property type="entry name" value="M3A_DCP"/>
    <property type="match status" value="1"/>
</dbReference>
<accession>A0A6S6RSY7</accession>
<dbReference type="GO" id="GO:0004222">
    <property type="term" value="F:metalloendopeptidase activity"/>
    <property type="evidence" value="ECO:0007669"/>
    <property type="project" value="UniProtKB-EC"/>
</dbReference>
<dbReference type="EC" id="3.4.24.70" evidence="8"/>
<dbReference type="FunFam" id="3.40.390.10:FF:000009">
    <property type="entry name" value="Oligopeptidase A"/>
    <property type="match status" value="1"/>
</dbReference>
<organism evidence="12">
    <name type="scientific">uncultured Sulfurovum sp</name>
    <dbReference type="NCBI Taxonomy" id="269237"/>
    <lineage>
        <taxon>Bacteria</taxon>
        <taxon>Pseudomonadati</taxon>
        <taxon>Campylobacterota</taxon>
        <taxon>Epsilonproteobacteria</taxon>
        <taxon>Campylobacterales</taxon>
        <taxon>Sulfurovaceae</taxon>
        <taxon>Sulfurovum</taxon>
        <taxon>environmental samples</taxon>
    </lineage>
</organism>
<evidence type="ECO:0000259" key="11">
    <source>
        <dbReference type="Pfam" id="PF19310"/>
    </source>
</evidence>
<evidence type="ECO:0000256" key="3">
    <source>
        <dbReference type="ARBA" id="ARBA00022723"/>
    </source>
</evidence>
<dbReference type="InterPro" id="IPR024079">
    <property type="entry name" value="MetalloPept_cat_dom_sf"/>
</dbReference>
<dbReference type="InterPro" id="IPR045090">
    <property type="entry name" value="Pept_M3A_M3B"/>
</dbReference>
<dbReference type="EMBL" id="CACVAP010000018">
    <property type="protein sequence ID" value="CAA6799395.1"/>
    <property type="molecule type" value="Genomic_DNA"/>
</dbReference>
<dbReference type="Gene3D" id="1.10.1370.10">
    <property type="entry name" value="Neurolysin, domain 3"/>
    <property type="match status" value="1"/>
</dbReference>
<dbReference type="GO" id="GO:0005829">
    <property type="term" value="C:cytosol"/>
    <property type="evidence" value="ECO:0007669"/>
    <property type="project" value="UniProtKB-ARBA"/>
</dbReference>
<keyword evidence="4 9" id="KW-0378">Hydrolase</keyword>
<feature type="domain" description="Peptidase M3A/M3B catalytic" evidence="10">
    <location>
        <begin position="206"/>
        <end position="652"/>
    </location>
</feature>